<evidence type="ECO:0000313" key="2">
    <source>
        <dbReference type="Proteomes" id="UP000232003"/>
    </source>
</evidence>
<accession>A0A2K8SK97</accession>
<evidence type="ECO:0000313" key="1">
    <source>
        <dbReference type="EMBL" id="AUB35780.1"/>
    </source>
</evidence>
<protein>
    <submittedName>
        <fullName evidence="1">Molecular chaperone IbpA, HSP20 family</fullName>
    </submittedName>
</protein>
<sequence length="86" mass="10197">MALIRWEPFREVEIMQRQINRLFDQMLSPQESDRLRGGLCWRIHVNHNLWGEALRHINALRVAIAIRQQYPRGTLLANSCKPQFMG</sequence>
<dbReference type="Proteomes" id="UP000232003">
    <property type="component" value="Chromosome"/>
</dbReference>
<proteinExistence type="predicted"/>
<dbReference type="KEGG" id="nfl:COO91_01671"/>
<keyword evidence="2" id="KW-1185">Reference proteome</keyword>
<dbReference type="AlphaFoldDB" id="A0A2K8SK97"/>
<gene>
    <name evidence="1" type="ORF">COO91_01671</name>
</gene>
<organism evidence="1 2">
    <name type="scientific">Nostoc flagelliforme CCNUN1</name>
    <dbReference type="NCBI Taxonomy" id="2038116"/>
    <lineage>
        <taxon>Bacteria</taxon>
        <taxon>Bacillati</taxon>
        <taxon>Cyanobacteriota</taxon>
        <taxon>Cyanophyceae</taxon>
        <taxon>Nostocales</taxon>
        <taxon>Nostocaceae</taxon>
        <taxon>Nostoc</taxon>
    </lineage>
</organism>
<name>A0A2K8SK97_9NOSO</name>
<reference evidence="1 2" key="1">
    <citation type="submission" date="2017-11" db="EMBL/GenBank/DDBJ databases">
        <title>Complete genome of a free-living desiccation-tolerant cyanobacterium and its photosynthetic adaptation to extreme terrestrial habitat.</title>
        <authorList>
            <person name="Shang J."/>
        </authorList>
    </citation>
    <scope>NUCLEOTIDE SEQUENCE [LARGE SCALE GENOMIC DNA]</scope>
    <source>
        <strain evidence="1 2">CCNUN1</strain>
    </source>
</reference>
<dbReference type="RefSeq" id="WP_225912488.1">
    <property type="nucleotide sequence ID" value="NZ_CAWNNC010000001.1"/>
</dbReference>
<dbReference type="EMBL" id="CP024785">
    <property type="protein sequence ID" value="AUB35780.1"/>
    <property type="molecule type" value="Genomic_DNA"/>
</dbReference>